<keyword evidence="12" id="KW-1185">Reference proteome</keyword>
<name>A0AA37Q3N5_9BACT</name>
<evidence type="ECO:0000256" key="6">
    <source>
        <dbReference type="ARBA" id="ARBA00023315"/>
    </source>
</evidence>
<keyword evidence="4" id="KW-0442">Lipid degradation</keyword>
<dbReference type="NCBIfam" id="TIGR01930">
    <property type="entry name" value="AcCoA-C-Actrans"/>
    <property type="match status" value="1"/>
</dbReference>
<reference evidence="11" key="1">
    <citation type="submission" date="2022-08" db="EMBL/GenBank/DDBJ databases">
        <title>Draft genome sequencing of Roseisolibacter agri AW1220.</title>
        <authorList>
            <person name="Tobiishi Y."/>
            <person name="Tonouchi A."/>
        </authorList>
    </citation>
    <scope>NUCLEOTIDE SEQUENCE</scope>
    <source>
        <strain evidence="11">AW1220</strain>
    </source>
</reference>
<evidence type="ECO:0000256" key="3">
    <source>
        <dbReference type="ARBA" id="ARBA00022679"/>
    </source>
</evidence>
<dbReference type="Pfam" id="PF02803">
    <property type="entry name" value="Thiolase_C"/>
    <property type="match status" value="1"/>
</dbReference>
<dbReference type="GO" id="GO:0003988">
    <property type="term" value="F:acetyl-CoA C-acyltransferase activity"/>
    <property type="evidence" value="ECO:0007669"/>
    <property type="project" value="UniProtKB-ARBA"/>
</dbReference>
<evidence type="ECO:0000313" key="12">
    <source>
        <dbReference type="Proteomes" id="UP001161325"/>
    </source>
</evidence>
<dbReference type="InterPro" id="IPR002155">
    <property type="entry name" value="Thiolase"/>
</dbReference>
<dbReference type="PANTHER" id="PTHR18919:SF107">
    <property type="entry name" value="ACETYL-COA ACETYLTRANSFERASE, CYTOSOLIC"/>
    <property type="match status" value="1"/>
</dbReference>
<comment type="similarity">
    <text evidence="1 8">Belongs to the thiolase-like superfamily. Thiolase family.</text>
</comment>
<feature type="active site" description="Proton acceptor" evidence="7">
    <location>
        <position position="394"/>
    </location>
</feature>
<dbReference type="Pfam" id="PF00108">
    <property type="entry name" value="Thiolase_N"/>
    <property type="match status" value="1"/>
</dbReference>
<dbReference type="PROSITE" id="PS00737">
    <property type="entry name" value="THIOLASE_2"/>
    <property type="match status" value="1"/>
</dbReference>
<dbReference type="Proteomes" id="UP001161325">
    <property type="component" value="Unassembled WGS sequence"/>
</dbReference>
<dbReference type="FunFam" id="3.40.47.10:FF:000011">
    <property type="entry name" value="3-ketoacyl-CoA thiolase"/>
    <property type="match status" value="1"/>
</dbReference>
<dbReference type="GO" id="GO:0005829">
    <property type="term" value="C:cytosol"/>
    <property type="evidence" value="ECO:0007669"/>
    <property type="project" value="TreeGrafter"/>
</dbReference>
<feature type="active site" description="Acyl-thioester intermediate" evidence="7">
    <location>
        <position position="103"/>
    </location>
</feature>
<dbReference type="AlphaFoldDB" id="A0AA37Q3N5"/>
<evidence type="ECO:0000256" key="8">
    <source>
        <dbReference type="RuleBase" id="RU003557"/>
    </source>
</evidence>
<dbReference type="InterPro" id="IPR020616">
    <property type="entry name" value="Thiolase_N"/>
</dbReference>
<evidence type="ECO:0000256" key="7">
    <source>
        <dbReference type="PIRSR" id="PIRSR000429-1"/>
    </source>
</evidence>
<dbReference type="PANTHER" id="PTHR18919">
    <property type="entry name" value="ACETYL-COA C-ACYLTRANSFERASE"/>
    <property type="match status" value="1"/>
</dbReference>
<dbReference type="CDD" id="cd00751">
    <property type="entry name" value="thiolase"/>
    <property type="match status" value="1"/>
</dbReference>
<feature type="domain" description="Thiolase C-terminal" evidence="10">
    <location>
        <begin position="299"/>
        <end position="437"/>
    </location>
</feature>
<evidence type="ECO:0000259" key="10">
    <source>
        <dbReference type="Pfam" id="PF02803"/>
    </source>
</evidence>
<dbReference type="InterPro" id="IPR020613">
    <property type="entry name" value="Thiolase_CS"/>
</dbReference>
<evidence type="ECO:0000313" key="11">
    <source>
        <dbReference type="EMBL" id="GLC24037.1"/>
    </source>
</evidence>
<keyword evidence="6 8" id="KW-0012">Acyltransferase</keyword>
<gene>
    <name evidence="11" type="primary">fadI</name>
    <name evidence="11" type="ORF">rosag_05500</name>
</gene>
<dbReference type="InterPro" id="IPR020615">
    <property type="entry name" value="Thiolase_acyl_enz_int_AS"/>
</dbReference>
<keyword evidence="5" id="KW-0443">Lipid metabolism</keyword>
<keyword evidence="2" id="KW-0963">Cytoplasm</keyword>
<feature type="active site" description="Proton acceptor" evidence="7">
    <location>
        <position position="424"/>
    </location>
</feature>
<dbReference type="NCBIfam" id="NF006516">
    <property type="entry name" value="PRK08963.1"/>
    <property type="match status" value="1"/>
</dbReference>
<dbReference type="RefSeq" id="WP_284348483.1">
    <property type="nucleotide sequence ID" value="NZ_BRXS01000001.1"/>
</dbReference>
<evidence type="ECO:0000256" key="2">
    <source>
        <dbReference type="ARBA" id="ARBA00022490"/>
    </source>
</evidence>
<dbReference type="PROSITE" id="PS00098">
    <property type="entry name" value="THIOLASE_1"/>
    <property type="match status" value="1"/>
</dbReference>
<proteinExistence type="inferred from homology"/>
<protein>
    <submittedName>
        <fullName evidence="11">3-ketoacyl-CoA thiolase</fullName>
    </submittedName>
</protein>
<dbReference type="PIRSF" id="PIRSF000429">
    <property type="entry name" value="Ac-CoA_Ac_transf"/>
    <property type="match status" value="1"/>
</dbReference>
<keyword evidence="3 8" id="KW-0808">Transferase</keyword>
<comment type="caution">
    <text evidence="11">The sequence shown here is derived from an EMBL/GenBank/DDBJ whole genome shotgun (WGS) entry which is preliminary data.</text>
</comment>
<dbReference type="InterPro" id="IPR020617">
    <property type="entry name" value="Thiolase_C"/>
</dbReference>
<dbReference type="EMBL" id="BRXS01000001">
    <property type="protein sequence ID" value="GLC24037.1"/>
    <property type="molecule type" value="Genomic_DNA"/>
</dbReference>
<evidence type="ECO:0000256" key="5">
    <source>
        <dbReference type="ARBA" id="ARBA00023098"/>
    </source>
</evidence>
<feature type="domain" description="Thiolase N-terminal" evidence="9">
    <location>
        <begin position="19"/>
        <end position="291"/>
    </location>
</feature>
<evidence type="ECO:0000256" key="1">
    <source>
        <dbReference type="ARBA" id="ARBA00010982"/>
    </source>
</evidence>
<dbReference type="SUPFAM" id="SSF53901">
    <property type="entry name" value="Thiolase-like"/>
    <property type="match status" value="2"/>
</dbReference>
<evidence type="ECO:0000256" key="4">
    <source>
        <dbReference type="ARBA" id="ARBA00022963"/>
    </source>
</evidence>
<sequence>MTDPNLLEPVAYGAPGRRVAIVAGLRTPFARAGSTLAGHSATELGRRCVAELLARTELDGREVQAIVYGTVIQAVQEPNIAREISLLPQLPKGIQSFTVSRACASANQAITDAADQIILGHLDCAIAGGSESLSQVPVLHSRRMSDILVAASKAKSIGGRVRTLATIRPKDLVPVTPAIAEPSTGETMGQSAEKMAKLNGIRREDQDAWALRSHRLAAQGTRDGRLLEEIMPLYLPGGAVMDRDNGVREDTSLEKLATLPPVFDRRYGSVTAGNASPLTDGASAVLLMREDRAEALGYEPLAYIRSYAYAALDPGEQLLQGPVLAMPVALARAGLTARDIDLIEIHEAFAAQVLSNLQALQSRAWAERAGFREPVGELDRDRINVMGGSIAVGHPFGATGARVLTTLCRELARRGGQFGMLSVCAAGGMGHVMIVERA</sequence>
<evidence type="ECO:0000259" key="9">
    <source>
        <dbReference type="Pfam" id="PF00108"/>
    </source>
</evidence>
<accession>A0AA37Q3N5</accession>
<dbReference type="Gene3D" id="3.40.47.10">
    <property type="match status" value="1"/>
</dbReference>
<dbReference type="GO" id="GO:0016042">
    <property type="term" value="P:lipid catabolic process"/>
    <property type="evidence" value="ECO:0007669"/>
    <property type="project" value="UniProtKB-KW"/>
</dbReference>
<dbReference type="InterPro" id="IPR016039">
    <property type="entry name" value="Thiolase-like"/>
</dbReference>
<organism evidence="11 12">
    <name type="scientific">Roseisolibacter agri</name>
    <dbReference type="NCBI Taxonomy" id="2014610"/>
    <lineage>
        <taxon>Bacteria</taxon>
        <taxon>Pseudomonadati</taxon>
        <taxon>Gemmatimonadota</taxon>
        <taxon>Gemmatimonadia</taxon>
        <taxon>Gemmatimonadales</taxon>
        <taxon>Gemmatimonadaceae</taxon>
        <taxon>Roseisolibacter</taxon>
    </lineage>
</organism>